<name>A0A5N8VSD2_9ACTN</name>
<evidence type="ECO:0008006" key="4">
    <source>
        <dbReference type="Google" id="ProtNLM"/>
    </source>
</evidence>
<organism evidence="2 3">
    <name type="scientific">Streptomyces adustus</name>
    <dbReference type="NCBI Taxonomy" id="1609272"/>
    <lineage>
        <taxon>Bacteria</taxon>
        <taxon>Bacillati</taxon>
        <taxon>Actinomycetota</taxon>
        <taxon>Actinomycetes</taxon>
        <taxon>Kitasatosporales</taxon>
        <taxon>Streptomycetaceae</taxon>
        <taxon>Streptomyces</taxon>
    </lineage>
</organism>
<accession>A0A5N8VSD2</accession>
<gene>
    <name evidence="2" type="ORF">FNH09_37945</name>
</gene>
<dbReference type="EMBL" id="VJZD01000251">
    <property type="protein sequence ID" value="MPY36795.1"/>
    <property type="molecule type" value="Genomic_DNA"/>
</dbReference>
<keyword evidence="1" id="KW-0732">Signal</keyword>
<comment type="caution">
    <text evidence="2">The sequence shown here is derived from an EMBL/GenBank/DDBJ whole genome shotgun (WGS) entry which is preliminary data.</text>
</comment>
<feature type="signal peptide" evidence="1">
    <location>
        <begin position="1"/>
        <end position="31"/>
    </location>
</feature>
<reference evidence="2 3" key="1">
    <citation type="submission" date="2019-07" db="EMBL/GenBank/DDBJ databases">
        <title>New species of Amycolatopsis and Streptomyces.</title>
        <authorList>
            <person name="Duangmal K."/>
            <person name="Teo W.F.A."/>
            <person name="Lipun K."/>
        </authorList>
    </citation>
    <scope>NUCLEOTIDE SEQUENCE [LARGE SCALE GENOMIC DNA]</scope>
    <source>
        <strain evidence="2 3">NBRC 109810</strain>
    </source>
</reference>
<protein>
    <recommendedName>
        <fullName evidence="4">Secreted protein</fullName>
    </recommendedName>
</protein>
<dbReference type="Proteomes" id="UP000325849">
    <property type="component" value="Unassembled WGS sequence"/>
</dbReference>
<evidence type="ECO:0000256" key="1">
    <source>
        <dbReference type="SAM" id="SignalP"/>
    </source>
</evidence>
<feature type="chain" id="PRO_5025042077" description="Secreted protein" evidence="1">
    <location>
        <begin position="32"/>
        <end position="137"/>
    </location>
</feature>
<dbReference type="RefSeq" id="WP_152894422.1">
    <property type="nucleotide sequence ID" value="NZ_VJZD01000251.1"/>
</dbReference>
<evidence type="ECO:0000313" key="2">
    <source>
        <dbReference type="EMBL" id="MPY36795.1"/>
    </source>
</evidence>
<dbReference type="AlphaFoldDB" id="A0A5N8VSD2"/>
<evidence type="ECO:0000313" key="3">
    <source>
        <dbReference type="Proteomes" id="UP000325849"/>
    </source>
</evidence>
<sequence length="137" mass="14153">MPTLSKRLLYIGGTVSAVTAALALGAAPASAGDGAVKTKKTTEYAPAAGSMNFTAYGDIFAVCDNDSDAAGVRGYWKVGSGGAVHSFYNGNGRGTCVESDQDVSETAYVYIDVCIQDDGVVQDSTCSGWDYFYAGND</sequence>
<proteinExistence type="predicted"/>
<keyword evidence="3" id="KW-1185">Reference proteome</keyword>
<dbReference type="OrthoDB" id="4237269at2"/>